<evidence type="ECO:0000259" key="9">
    <source>
        <dbReference type="Pfam" id="PF06144"/>
    </source>
</evidence>
<dbReference type="PANTHER" id="PTHR34388">
    <property type="entry name" value="DNA POLYMERASE III SUBUNIT DELTA"/>
    <property type="match status" value="1"/>
</dbReference>
<dbReference type="Pfam" id="PF06144">
    <property type="entry name" value="DNA_pol3_delta"/>
    <property type="match status" value="1"/>
</dbReference>
<dbReference type="GO" id="GO:0009360">
    <property type="term" value="C:DNA polymerase III complex"/>
    <property type="evidence" value="ECO:0007669"/>
    <property type="project" value="InterPro"/>
</dbReference>
<organism evidence="11 12">
    <name type="scientific">Luteibaculum oceani</name>
    <dbReference type="NCBI Taxonomy" id="1294296"/>
    <lineage>
        <taxon>Bacteria</taxon>
        <taxon>Pseudomonadati</taxon>
        <taxon>Bacteroidota</taxon>
        <taxon>Flavobacteriia</taxon>
        <taxon>Flavobacteriales</taxon>
        <taxon>Luteibaculaceae</taxon>
        <taxon>Luteibaculum</taxon>
    </lineage>
</organism>
<dbReference type="NCBIfam" id="TIGR01128">
    <property type="entry name" value="holA"/>
    <property type="match status" value="1"/>
</dbReference>
<dbReference type="GO" id="GO:0003887">
    <property type="term" value="F:DNA-directed DNA polymerase activity"/>
    <property type="evidence" value="ECO:0007669"/>
    <property type="project" value="UniProtKB-KW"/>
</dbReference>
<keyword evidence="3 11" id="KW-0808">Transferase</keyword>
<feature type="domain" description="DNA polymerase III delta N-terminal" evidence="9">
    <location>
        <begin position="19"/>
        <end position="133"/>
    </location>
</feature>
<dbReference type="Proteomes" id="UP000321168">
    <property type="component" value="Unassembled WGS sequence"/>
</dbReference>
<dbReference type="InterPro" id="IPR027417">
    <property type="entry name" value="P-loop_NTPase"/>
</dbReference>
<dbReference type="EMBL" id="VORB01000003">
    <property type="protein sequence ID" value="TXC81728.1"/>
    <property type="molecule type" value="Genomic_DNA"/>
</dbReference>
<protein>
    <recommendedName>
        <fullName evidence="2">DNA polymerase III subunit delta</fullName>
        <ecNumber evidence="1">2.7.7.7</ecNumber>
    </recommendedName>
</protein>
<accession>A0A5C6VEW0</accession>
<dbReference type="OrthoDB" id="1172326at2"/>
<evidence type="ECO:0000259" key="10">
    <source>
        <dbReference type="Pfam" id="PF21694"/>
    </source>
</evidence>
<proteinExistence type="inferred from homology"/>
<evidence type="ECO:0000256" key="6">
    <source>
        <dbReference type="ARBA" id="ARBA00022932"/>
    </source>
</evidence>
<comment type="caution">
    <text evidence="11">The sequence shown here is derived from an EMBL/GenBank/DDBJ whole genome shotgun (WGS) entry which is preliminary data.</text>
</comment>
<dbReference type="InterPro" id="IPR008921">
    <property type="entry name" value="DNA_pol3_clamp-load_cplx_C"/>
</dbReference>
<keyword evidence="5" id="KW-0235">DNA replication</keyword>
<dbReference type="AlphaFoldDB" id="A0A5C6VEW0"/>
<comment type="similarity">
    <text evidence="7">Belongs to the DNA polymerase HolA subunit family.</text>
</comment>
<dbReference type="Gene3D" id="3.40.50.300">
    <property type="entry name" value="P-loop containing nucleotide triphosphate hydrolases"/>
    <property type="match status" value="1"/>
</dbReference>
<dbReference type="PANTHER" id="PTHR34388:SF1">
    <property type="entry name" value="DNA POLYMERASE III SUBUNIT DELTA"/>
    <property type="match status" value="1"/>
</dbReference>
<dbReference type="InterPro" id="IPR005790">
    <property type="entry name" value="DNA_polIII_delta"/>
</dbReference>
<dbReference type="EC" id="2.7.7.7" evidence="1"/>
<dbReference type="Gene3D" id="1.20.272.10">
    <property type="match status" value="1"/>
</dbReference>
<feature type="domain" description="DNA polymerase III delta subunit-like C-terminal" evidence="10">
    <location>
        <begin position="207"/>
        <end position="311"/>
    </location>
</feature>
<dbReference type="GO" id="GO:0006261">
    <property type="term" value="P:DNA-templated DNA replication"/>
    <property type="evidence" value="ECO:0007669"/>
    <property type="project" value="TreeGrafter"/>
</dbReference>
<evidence type="ECO:0000313" key="11">
    <source>
        <dbReference type="EMBL" id="TXC81728.1"/>
    </source>
</evidence>
<evidence type="ECO:0000256" key="3">
    <source>
        <dbReference type="ARBA" id="ARBA00022679"/>
    </source>
</evidence>
<dbReference type="Gene3D" id="1.10.8.60">
    <property type="match status" value="1"/>
</dbReference>
<sequence>MTFENIISDIKQRKFSPLYFLQGEEDFFIDKIHDAIAETVLREEERDFNQSIFYGKDTQVSQIIESARRFPMMAEYNLVIVREGQSLKKIEELEPYAKNPTSSTVLVVLYKGKKLDGRKSFAKTVAKQGVLFESKKLYDNQVAPWLSDYARSKKVNLGLHAQQLLVENLGSNLGQLANAIEKLGIILPEGTEVSPKHVEQYIGISREYNVFEFINAIGNKDVKRVYEIAEHFGNNPKNNHPILVIGQLAEFFYKLMMIHFSSSKDKNQICSLIGIKPFFFGQYMQAAKNYPAKTVVKIYSKLREYDMRSKGKNNGGTDEGGLLRELSFYILNY</sequence>
<evidence type="ECO:0000256" key="5">
    <source>
        <dbReference type="ARBA" id="ARBA00022705"/>
    </source>
</evidence>
<gene>
    <name evidence="11" type="primary">holA</name>
    <name evidence="11" type="ORF">FRX97_04220</name>
</gene>
<dbReference type="Pfam" id="PF21694">
    <property type="entry name" value="DNA_pol3_delta_C"/>
    <property type="match status" value="1"/>
</dbReference>
<keyword evidence="6" id="KW-0239">DNA-directed DNA polymerase</keyword>
<keyword evidence="12" id="KW-1185">Reference proteome</keyword>
<evidence type="ECO:0000256" key="4">
    <source>
        <dbReference type="ARBA" id="ARBA00022695"/>
    </source>
</evidence>
<dbReference type="SUPFAM" id="SSF52540">
    <property type="entry name" value="P-loop containing nucleoside triphosphate hydrolases"/>
    <property type="match status" value="1"/>
</dbReference>
<evidence type="ECO:0000256" key="2">
    <source>
        <dbReference type="ARBA" id="ARBA00017703"/>
    </source>
</evidence>
<dbReference type="GO" id="GO:0003677">
    <property type="term" value="F:DNA binding"/>
    <property type="evidence" value="ECO:0007669"/>
    <property type="project" value="InterPro"/>
</dbReference>
<name>A0A5C6VEW0_9FLAO</name>
<keyword evidence="4 11" id="KW-0548">Nucleotidyltransferase</keyword>
<evidence type="ECO:0000256" key="1">
    <source>
        <dbReference type="ARBA" id="ARBA00012417"/>
    </source>
</evidence>
<comment type="catalytic activity">
    <reaction evidence="8">
        <text>DNA(n) + a 2'-deoxyribonucleoside 5'-triphosphate = DNA(n+1) + diphosphate</text>
        <dbReference type="Rhea" id="RHEA:22508"/>
        <dbReference type="Rhea" id="RHEA-COMP:17339"/>
        <dbReference type="Rhea" id="RHEA-COMP:17340"/>
        <dbReference type="ChEBI" id="CHEBI:33019"/>
        <dbReference type="ChEBI" id="CHEBI:61560"/>
        <dbReference type="ChEBI" id="CHEBI:173112"/>
        <dbReference type="EC" id="2.7.7.7"/>
    </reaction>
</comment>
<dbReference type="SUPFAM" id="SSF48019">
    <property type="entry name" value="post-AAA+ oligomerization domain-like"/>
    <property type="match status" value="1"/>
</dbReference>
<dbReference type="InterPro" id="IPR048466">
    <property type="entry name" value="DNA_pol3_delta-like_C"/>
</dbReference>
<evidence type="ECO:0000313" key="12">
    <source>
        <dbReference type="Proteomes" id="UP000321168"/>
    </source>
</evidence>
<evidence type="ECO:0000256" key="7">
    <source>
        <dbReference type="ARBA" id="ARBA00034754"/>
    </source>
</evidence>
<evidence type="ECO:0000256" key="8">
    <source>
        <dbReference type="ARBA" id="ARBA00049244"/>
    </source>
</evidence>
<dbReference type="InterPro" id="IPR010372">
    <property type="entry name" value="DNA_pol3_delta_N"/>
</dbReference>
<reference evidence="11 12" key="1">
    <citation type="submission" date="2019-08" db="EMBL/GenBank/DDBJ databases">
        <title>Genome of Luteibaculum oceani JCM 18817.</title>
        <authorList>
            <person name="Bowman J.P."/>
        </authorList>
    </citation>
    <scope>NUCLEOTIDE SEQUENCE [LARGE SCALE GENOMIC DNA]</scope>
    <source>
        <strain evidence="11 12">JCM 18817</strain>
    </source>
</reference>